<feature type="compositionally biased region" description="Acidic residues" evidence="7">
    <location>
        <begin position="598"/>
        <end position="620"/>
    </location>
</feature>
<feature type="compositionally biased region" description="Low complexity" evidence="7">
    <location>
        <begin position="1036"/>
        <end position="1046"/>
    </location>
</feature>
<feature type="compositionally biased region" description="Pro residues" evidence="7">
    <location>
        <begin position="990"/>
        <end position="1004"/>
    </location>
</feature>
<dbReference type="EMBL" id="BAAFST010000008">
    <property type="protein sequence ID" value="GAB1293298.1"/>
    <property type="molecule type" value="Genomic_DNA"/>
</dbReference>
<comment type="subcellular location">
    <subcellularLocation>
        <location evidence="1 6">Membrane</location>
        <topology evidence="1 6">Multi-pass membrane protein</topology>
    </subcellularLocation>
</comment>
<feature type="region of interest" description="Disordered" evidence="7">
    <location>
        <begin position="637"/>
        <end position="657"/>
    </location>
</feature>
<feature type="transmembrane region" description="Helical" evidence="6">
    <location>
        <begin position="421"/>
        <end position="444"/>
    </location>
</feature>
<name>A0ABQ0F1Z4_APOSI</name>
<feature type="transmembrane region" description="Helical" evidence="6">
    <location>
        <begin position="232"/>
        <end position="254"/>
    </location>
</feature>
<sequence length="1078" mass="120835">MAEAASGAGDLTLEGERGKRPPPEGEPAAPASGVLDKLFGKRLLQAGRYLVSHKAWMKTVPTEDCDVLMTFPDTTDDHTLLWLLNHIRVGIPELIVQVRHHRHTRAYAFFVTATYESLLRGADELGLRKAVKAEFGGGTRSFSCEEDFIYENVESELRFFTSQERQSIIRFWLQNLRAKHGEALHNVRFLEDQPIIPELAARGIIQQVFPVHEQRILNHDICDYFGVKIAMYFAWLGFYTSAMVYPAVFGSVLYTFTEADQTSRDVSCVVFALFNVIWSTLFLEEWKRRGAELAYKWGTLDSPGEAVEEPRPQFRGIRRISPITRAEEFYYPPWKRLLFQLLVSLPLCLACLVCIFVLMLGCFQLQELVLSVKGLPRLVRFLPKVMLALLVSVSAEGYKKLAVWLNDMENYRLESTYERHLIIKVVLFQFVNSYLSLFYIGFYLKDMDRLKELLLLLSLTQSLERQLRAALVPLAALRFRLLLLSLRGPMLATLLITRQLLQNVREVLQPHLYRRLGSGELGLRTILELARALLGLLNPLRPDPRRHLEAQADEGGAGSRRCLGGGCGAPEEEEEAAVERRPAGEGGEVPEGPRGGKEEDEEEEDDDEDEDDEYEGEEGSLLDCGLRLKKVSFAERGAGRRRPGPSPDGLLEEGSPTMVEKGLEPGVFTLAEEDDEPEGPPGSSESEPQTVLLRRAGGEGRDQGPDGDQDPETGSGDTAGRQKRHNRSSWIDPPEEEQSPQLTQAELESCMKKYEDTFQDYQEMFVQFGYVVLFSSAFPLAALCALVNNLIEIRSDAFKLCTGLQRPFGQRVENIGQWQKVMEAMGVLAIVVNCYLIGQCGQLQRLFPWLSPEAAIVSVVVLEHLALLVKYLIHAAIPDIPGWVAEEMAKLEYQRREAFKRHERQAQQRFQQQQRRRREEEERQRHAEQQARRERDAGGREEARAEAPGPDPAAERGAAKAKGSERPRRPGALLPPGPVLRLKQIIPLQTRPPAPTGCAPPPRSPADTRLPAFLSLRFLKAPERGPSPPRPGKLFAFAAREPAANGAPGGGARAHRSAGDEPAAAEPEPRPEDTGHRP</sequence>
<feature type="region of interest" description="Disordered" evidence="7">
    <location>
        <begin position="550"/>
        <end position="623"/>
    </location>
</feature>
<feature type="transmembrane region" description="Helical" evidence="6">
    <location>
        <begin position="266"/>
        <end position="283"/>
    </location>
</feature>
<keyword evidence="10" id="KW-1185">Reference proteome</keyword>
<evidence type="ECO:0000259" key="8">
    <source>
        <dbReference type="Pfam" id="PF04547"/>
    </source>
</evidence>
<feature type="transmembrane region" description="Helical" evidence="6">
    <location>
        <begin position="337"/>
        <end position="360"/>
    </location>
</feature>
<reference evidence="9 10" key="1">
    <citation type="submission" date="2024-08" db="EMBL/GenBank/DDBJ databases">
        <title>The draft genome of Apodemus speciosus.</title>
        <authorList>
            <person name="Nabeshima K."/>
            <person name="Suzuki S."/>
            <person name="Onuma M."/>
        </authorList>
    </citation>
    <scope>NUCLEOTIDE SEQUENCE [LARGE SCALE GENOMIC DNA]</scope>
    <source>
        <strain evidence="9">IB14-021</strain>
    </source>
</reference>
<feature type="compositionally biased region" description="Basic and acidic residues" evidence="7">
    <location>
        <begin position="14"/>
        <end position="23"/>
    </location>
</feature>
<dbReference type="PANTHER" id="PTHR12308">
    <property type="entry name" value="ANOCTAMIN"/>
    <property type="match status" value="1"/>
</dbReference>
<feature type="region of interest" description="Disordered" evidence="7">
    <location>
        <begin position="696"/>
        <end position="742"/>
    </location>
</feature>
<dbReference type="InterPro" id="IPR007632">
    <property type="entry name" value="Anoctamin"/>
</dbReference>
<evidence type="ECO:0000256" key="1">
    <source>
        <dbReference type="ARBA" id="ARBA00004141"/>
    </source>
</evidence>
<comment type="caution">
    <text evidence="9">The sequence shown here is derived from an EMBL/GenBank/DDBJ whole genome shotgun (WGS) entry which is preliminary data.</text>
</comment>
<comment type="similarity">
    <text evidence="2 6">Belongs to the anoctamin family.</text>
</comment>
<feature type="compositionally biased region" description="Basic and acidic residues" evidence="7">
    <location>
        <begin position="953"/>
        <end position="968"/>
    </location>
</feature>
<feature type="region of interest" description="Disordered" evidence="7">
    <location>
        <begin position="902"/>
        <end position="1078"/>
    </location>
</feature>
<evidence type="ECO:0000256" key="7">
    <source>
        <dbReference type="SAM" id="MobiDB-lite"/>
    </source>
</evidence>
<dbReference type="PANTHER" id="PTHR12308:SF51">
    <property type="entry name" value="ANOCTAMIN-8"/>
    <property type="match status" value="1"/>
</dbReference>
<feature type="compositionally biased region" description="Basic and acidic residues" evidence="7">
    <location>
        <begin position="1067"/>
        <end position="1078"/>
    </location>
</feature>
<dbReference type="InterPro" id="IPR049452">
    <property type="entry name" value="Anoctamin_TM"/>
</dbReference>
<dbReference type="Pfam" id="PF04547">
    <property type="entry name" value="Anoctamin"/>
    <property type="match status" value="2"/>
</dbReference>
<accession>A0ABQ0F1Z4</accession>
<gene>
    <name evidence="9" type="ORF">APTSU1_000852900</name>
</gene>
<proteinExistence type="inferred from homology"/>
<dbReference type="Proteomes" id="UP001623349">
    <property type="component" value="Unassembled WGS sequence"/>
</dbReference>
<evidence type="ECO:0000256" key="5">
    <source>
        <dbReference type="ARBA" id="ARBA00023136"/>
    </source>
</evidence>
<evidence type="ECO:0000256" key="2">
    <source>
        <dbReference type="ARBA" id="ARBA00009671"/>
    </source>
</evidence>
<protein>
    <recommendedName>
        <fullName evidence="6">Anoctamin</fullName>
    </recommendedName>
</protein>
<keyword evidence="4 6" id="KW-1133">Transmembrane helix</keyword>
<comment type="caution">
    <text evidence="6">Lacks conserved residue(s) required for the propagation of feature annotation.</text>
</comment>
<evidence type="ECO:0000313" key="10">
    <source>
        <dbReference type="Proteomes" id="UP001623349"/>
    </source>
</evidence>
<feature type="domain" description="Anoctamin transmembrane" evidence="8">
    <location>
        <begin position="724"/>
        <end position="890"/>
    </location>
</feature>
<feature type="region of interest" description="Disordered" evidence="7">
    <location>
        <begin position="1"/>
        <end position="32"/>
    </location>
</feature>
<feature type="domain" description="Anoctamin transmembrane" evidence="8">
    <location>
        <begin position="221"/>
        <end position="517"/>
    </location>
</feature>
<keyword evidence="3 6" id="KW-0812">Transmembrane</keyword>
<evidence type="ECO:0000256" key="4">
    <source>
        <dbReference type="ARBA" id="ARBA00022989"/>
    </source>
</evidence>
<keyword evidence="5 6" id="KW-0472">Membrane</keyword>
<evidence type="ECO:0000256" key="3">
    <source>
        <dbReference type="ARBA" id="ARBA00022692"/>
    </source>
</evidence>
<evidence type="ECO:0000313" key="9">
    <source>
        <dbReference type="EMBL" id="GAB1293298.1"/>
    </source>
</evidence>
<feature type="compositionally biased region" description="Gly residues" evidence="7">
    <location>
        <begin position="555"/>
        <end position="568"/>
    </location>
</feature>
<evidence type="ECO:0000256" key="6">
    <source>
        <dbReference type="RuleBase" id="RU280814"/>
    </source>
</evidence>
<organism evidence="9 10">
    <name type="scientific">Apodemus speciosus</name>
    <name type="common">Large Japanese field mouse</name>
    <dbReference type="NCBI Taxonomy" id="105296"/>
    <lineage>
        <taxon>Eukaryota</taxon>
        <taxon>Metazoa</taxon>
        <taxon>Chordata</taxon>
        <taxon>Craniata</taxon>
        <taxon>Vertebrata</taxon>
        <taxon>Euteleostomi</taxon>
        <taxon>Mammalia</taxon>
        <taxon>Eutheria</taxon>
        <taxon>Euarchontoglires</taxon>
        <taxon>Glires</taxon>
        <taxon>Rodentia</taxon>
        <taxon>Myomorpha</taxon>
        <taxon>Muroidea</taxon>
        <taxon>Muridae</taxon>
        <taxon>Murinae</taxon>
        <taxon>Apodemus</taxon>
    </lineage>
</organism>
<feature type="compositionally biased region" description="Basic and acidic residues" evidence="7">
    <location>
        <begin position="917"/>
        <end position="945"/>
    </location>
</feature>